<sequence length="200" mass="21280">MERVNIGLELQFAWFAATPAPPPSIGYDAYTRSIQTMPLPYPSTTSTTLSSSTFLVTTVGNVPGQKAPDFSIFHQSDLPDLADLSPNSLATTSRSVASTFADGAGTRVWPPVKSSGPTLRSTSAGTHRFRQAQILASTGLLDVVLDCSGALTTRFTHLAKATLDCLADFLLGPSATLSKINRHATRLSHTLRSQLVSFAI</sequence>
<accession>A0A3S5CHN1</accession>
<proteinExistence type="predicted"/>
<protein>
    <submittedName>
        <fullName evidence="1">Uncharacterized protein</fullName>
    </submittedName>
</protein>
<evidence type="ECO:0000313" key="1">
    <source>
        <dbReference type="EMBL" id="VEL09152.1"/>
    </source>
</evidence>
<gene>
    <name evidence="1" type="ORF">PXEA_LOCUS2592</name>
</gene>
<dbReference type="OrthoDB" id="10264149at2759"/>
<dbReference type="Proteomes" id="UP000784294">
    <property type="component" value="Unassembled WGS sequence"/>
</dbReference>
<reference evidence="1" key="1">
    <citation type="submission" date="2018-11" db="EMBL/GenBank/DDBJ databases">
        <authorList>
            <consortium name="Pathogen Informatics"/>
        </authorList>
    </citation>
    <scope>NUCLEOTIDE SEQUENCE</scope>
</reference>
<evidence type="ECO:0000313" key="2">
    <source>
        <dbReference type="Proteomes" id="UP000784294"/>
    </source>
</evidence>
<comment type="caution">
    <text evidence="1">The sequence shown here is derived from an EMBL/GenBank/DDBJ whole genome shotgun (WGS) entry which is preliminary data.</text>
</comment>
<name>A0A3S5CHN1_9PLAT</name>
<keyword evidence="2" id="KW-1185">Reference proteome</keyword>
<dbReference type="AlphaFoldDB" id="A0A3S5CHN1"/>
<dbReference type="EMBL" id="CAAALY010005590">
    <property type="protein sequence ID" value="VEL09152.1"/>
    <property type="molecule type" value="Genomic_DNA"/>
</dbReference>
<organism evidence="1 2">
    <name type="scientific">Protopolystoma xenopodis</name>
    <dbReference type="NCBI Taxonomy" id="117903"/>
    <lineage>
        <taxon>Eukaryota</taxon>
        <taxon>Metazoa</taxon>
        <taxon>Spiralia</taxon>
        <taxon>Lophotrochozoa</taxon>
        <taxon>Platyhelminthes</taxon>
        <taxon>Monogenea</taxon>
        <taxon>Polyopisthocotylea</taxon>
        <taxon>Polystomatidea</taxon>
        <taxon>Polystomatidae</taxon>
        <taxon>Protopolystoma</taxon>
    </lineage>
</organism>